<feature type="region of interest" description="Disordered" evidence="2">
    <location>
        <begin position="1"/>
        <end position="56"/>
    </location>
</feature>
<protein>
    <submittedName>
        <fullName evidence="3">Extracellular solute-binding protein</fullName>
    </submittedName>
</protein>
<dbReference type="PANTHER" id="PTHR30222:SF18">
    <property type="entry name" value="BIFUNCTIONAL POLYHYDROXYBUTYRATE SYNTHASE _ ABC TRANSPORTER PERIPLASMIC BINDING PROTEIN-RELATED"/>
    <property type="match status" value="1"/>
</dbReference>
<feature type="compositionally biased region" description="Pro residues" evidence="2">
    <location>
        <begin position="36"/>
        <end position="48"/>
    </location>
</feature>
<reference evidence="4" key="1">
    <citation type="journal article" date="2019" name="Int. J. Syst. Evol. Microbiol.">
        <title>The Global Catalogue of Microorganisms (GCM) 10K type strain sequencing project: providing services to taxonomists for standard genome sequencing and annotation.</title>
        <authorList>
            <consortium name="The Broad Institute Genomics Platform"/>
            <consortium name="The Broad Institute Genome Sequencing Center for Infectious Disease"/>
            <person name="Wu L."/>
            <person name="Ma J."/>
        </authorList>
    </citation>
    <scope>NUCLEOTIDE SEQUENCE [LARGE SCALE GENOMIC DNA]</scope>
    <source>
        <strain evidence="4">CCUG 62974</strain>
    </source>
</reference>
<dbReference type="Proteomes" id="UP001597024">
    <property type="component" value="Unassembled WGS sequence"/>
</dbReference>
<dbReference type="SUPFAM" id="SSF53850">
    <property type="entry name" value="Periplasmic binding protein-like II"/>
    <property type="match status" value="1"/>
</dbReference>
<keyword evidence="1" id="KW-0732">Signal</keyword>
<feature type="non-terminal residue" evidence="3">
    <location>
        <position position="1"/>
    </location>
</feature>
<dbReference type="Pfam" id="PF13416">
    <property type="entry name" value="SBP_bac_8"/>
    <property type="match status" value="1"/>
</dbReference>
<proteinExistence type="predicted"/>
<organism evidence="3 4">
    <name type="scientific">Streptosporangium algeriense</name>
    <dbReference type="NCBI Taxonomy" id="1682748"/>
    <lineage>
        <taxon>Bacteria</taxon>
        <taxon>Bacillati</taxon>
        <taxon>Actinomycetota</taxon>
        <taxon>Actinomycetes</taxon>
        <taxon>Streptosporangiales</taxon>
        <taxon>Streptosporangiaceae</taxon>
        <taxon>Streptosporangium</taxon>
    </lineage>
</organism>
<evidence type="ECO:0000256" key="1">
    <source>
        <dbReference type="ARBA" id="ARBA00022729"/>
    </source>
</evidence>
<evidence type="ECO:0000313" key="3">
    <source>
        <dbReference type="EMBL" id="MFD0886121.1"/>
    </source>
</evidence>
<dbReference type="EMBL" id="JBHTHX010000522">
    <property type="protein sequence ID" value="MFD0886121.1"/>
    <property type="molecule type" value="Genomic_DNA"/>
</dbReference>
<accession>A0ABW3DQI4</accession>
<evidence type="ECO:0000256" key="2">
    <source>
        <dbReference type="SAM" id="MobiDB-lite"/>
    </source>
</evidence>
<gene>
    <name evidence="3" type="ORF">ACFQ08_16375</name>
</gene>
<keyword evidence="4" id="KW-1185">Reference proteome</keyword>
<sequence length="393" mass="42578">SPATAAAGETSPATGALTRWAVSPDAESPKPDAKPPKPSGKPSTPTPKPSASIGKGEGTLQVLTYQGHVEYGGATASANWLSPFEKLTGCRVSRLDRVRSSEEMAAKVRSTSYDVISASPDLAGRLIADRAVRPLDTTLLRSYKDIPRRLRELPATRDTSGKVYGVPYLWGVNQVMREPGAPGGPDAVYRTERSAVRDTPLSIADAALALRRTRPELGVKDPFQLTPAQLDAAVALLAEHDGPRRVYWTSTLEVIQAFSTGEAHVAQALPYHLDLFERAGRKVERESGPVTGWADAWMVGTGATSPNCAYRWLNWVGSADTQRSAAAWTGLAPANGKACEGDVRRLCDIYHVRDDRELGRVLFATRPAKGCGGLGRECTDYTEWEKRWKDLVR</sequence>
<dbReference type="InterPro" id="IPR006059">
    <property type="entry name" value="SBP"/>
</dbReference>
<comment type="caution">
    <text evidence="3">The sequence shown here is derived from an EMBL/GenBank/DDBJ whole genome shotgun (WGS) entry which is preliminary data.</text>
</comment>
<dbReference type="Gene3D" id="3.40.190.10">
    <property type="entry name" value="Periplasmic binding protein-like II"/>
    <property type="match status" value="2"/>
</dbReference>
<dbReference type="PANTHER" id="PTHR30222">
    <property type="entry name" value="SPERMIDINE/PUTRESCINE-BINDING PERIPLASMIC PROTEIN"/>
    <property type="match status" value="1"/>
</dbReference>
<evidence type="ECO:0000313" key="4">
    <source>
        <dbReference type="Proteomes" id="UP001597024"/>
    </source>
</evidence>
<name>A0ABW3DQI4_9ACTN</name>